<dbReference type="EC" id="3.4.16.4" evidence="2"/>
<comment type="caution">
    <text evidence="2">The sequence shown here is derived from an EMBL/GenBank/DDBJ whole genome shotgun (WGS) entry which is preliminary data.</text>
</comment>
<dbReference type="InterPro" id="IPR052179">
    <property type="entry name" value="DD-CPase-like"/>
</dbReference>
<dbReference type="eggNOG" id="COG1876">
    <property type="taxonomic scope" value="Bacteria"/>
</dbReference>
<sequence length="255" mass="29034">MKKIIVTIFLFLFIIMTISLRVEAQNSDLQLMSRLDLENSLGKKEVSKLLDLLPQDLNLDEPELILINKENPVSTEIDFEGVYSDQGLLYNALASPSFNEWMQAAVNDGFYFSIVSAYRSMESQANNRLARYHSYLSEGLDPDTAQMYVDMFYAPADASEHLSGLALDLLGSDWTSQGGELMASYGQMPSAQWLAQTAPEFGFILRYPEGKEEITGYNYEPWHFRYVGNKHASFISRHNLTLEEYLSLIVLKHKD</sequence>
<feature type="domain" description="D-alanyl-D-alanine carboxypeptidase-like core" evidence="1">
    <location>
        <begin position="94"/>
        <end position="228"/>
    </location>
</feature>
<keyword evidence="2" id="KW-0121">Carboxypeptidase</keyword>
<dbReference type="PANTHER" id="PTHR34385:SF1">
    <property type="entry name" value="PEPTIDOGLYCAN L-ALANYL-D-GLUTAMATE ENDOPEPTIDASE CWLK"/>
    <property type="match status" value="1"/>
</dbReference>
<evidence type="ECO:0000259" key="1">
    <source>
        <dbReference type="Pfam" id="PF02557"/>
    </source>
</evidence>
<dbReference type="CDD" id="cd14852">
    <property type="entry name" value="LD-carboxypeptidase"/>
    <property type="match status" value="1"/>
</dbReference>
<organism evidence="2 3">
    <name type="scientific">Eremococcus coleocola ACS-139-V-Col8</name>
    <dbReference type="NCBI Taxonomy" id="908337"/>
    <lineage>
        <taxon>Bacteria</taxon>
        <taxon>Bacillati</taxon>
        <taxon>Bacillota</taxon>
        <taxon>Bacilli</taxon>
        <taxon>Lactobacillales</taxon>
        <taxon>Aerococcaceae</taxon>
        <taxon>Eremococcus</taxon>
    </lineage>
</organism>
<dbReference type="RefSeq" id="WP_006418326.1">
    <property type="nucleotide sequence ID" value="NZ_AENN01000015.1"/>
</dbReference>
<dbReference type="GO" id="GO:0006508">
    <property type="term" value="P:proteolysis"/>
    <property type="evidence" value="ECO:0007669"/>
    <property type="project" value="InterPro"/>
</dbReference>
<keyword evidence="2" id="KW-0645">Protease</keyword>
<dbReference type="EMBL" id="AENN01000015">
    <property type="protein sequence ID" value="EFR31123.1"/>
    <property type="molecule type" value="Genomic_DNA"/>
</dbReference>
<dbReference type="Gene3D" id="3.30.1380.10">
    <property type="match status" value="1"/>
</dbReference>
<proteinExistence type="predicted"/>
<accession>E4KP87</accession>
<reference evidence="2 3" key="1">
    <citation type="submission" date="2010-10" db="EMBL/GenBank/DDBJ databases">
        <authorList>
            <person name="Durkin A.S."/>
            <person name="Madupu R."/>
            <person name="Torralba M."/>
            <person name="Gillis M."/>
            <person name="Methe B."/>
            <person name="Sutton G."/>
            <person name="Nelson K.E."/>
        </authorList>
    </citation>
    <scope>NUCLEOTIDE SEQUENCE [LARGE SCALE GENOMIC DNA]</scope>
    <source>
        <strain evidence="2 3">ACS-139-V-Col8</strain>
    </source>
</reference>
<dbReference type="STRING" id="908337.HMPREF9257_1374"/>
<dbReference type="PANTHER" id="PTHR34385">
    <property type="entry name" value="D-ALANYL-D-ALANINE CARBOXYPEPTIDASE"/>
    <property type="match status" value="1"/>
</dbReference>
<dbReference type="InterPro" id="IPR009045">
    <property type="entry name" value="Zn_M74/Hedgehog-like"/>
</dbReference>
<name>E4KP87_9LACT</name>
<dbReference type="InterPro" id="IPR003709">
    <property type="entry name" value="VanY-like_core_dom"/>
</dbReference>
<dbReference type="AlphaFoldDB" id="E4KP87"/>
<dbReference type="OrthoDB" id="9792074at2"/>
<evidence type="ECO:0000313" key="3">
    <source>
        <dbReference type="Proteomes" id="UP000005990"/>
    </source>
</evidence>
<gene>
    <name evidence="2" type="ORF">HMPREF9257_1374</name>
</gene>
<dbReference type="SUPFAM" id="SSF55166">
    <property type="entry name" value="Hedgehog/DD-peptidase"/>
    <property type="match status" value="1"/>
</dbReference>
<protein>
    <submittedName>
        <fullName evidence="2">Serine-type D-Ala-D-Ala carboxypeptidase</fullName>
        <ecNumber evidence="2">3.4.16.4</ecNumber>
    </submittedName>
</protein>
<dbReference type="Proteomes" id="UP000005990">
    <property type="component" value="Unassembled WGS sequence"/>
</dbReference>
<evidence type="ECO:0000313" key="2">
    <source>
        <dbReference type="EMBL" id="EFR31123.1"/>
    </source>
</evidence>
<dbReference type="Pfam" id="PF02557">
    <property type="entry name" value="VanY"/>
    <property type="match status" value="1"/>
</dbReference>
<dbReference type="InterPro" id="IPR058193">
    <property type="entry name" value="VanY/YodJ_core_dom"/>
</dbReference>
<dbReference type="GO" id="GO:0009002">
    <property type="term" value="F:serine-type D-Ala-D-Ala carboxypeptidase activity"/>
    <property type="evidence" value="ECO:0007669"/>
    <property type="project" value="UniProtKB-EC"/>
</dbReference>
<keyword evidence="3" id="KW-1185">Reference proteome</keyword>
<keyword evidence="2" id="KW-0378">Hydrolase</keyword>